<feature type="binding site" evidence="9">
    <location>
        <position position="100"/>
    </location>
    <ligand>
        <name>L-glutamine</name>
        <dbReference type="ChEBI" id="CHEBI:58359"/>
    </ligand>
</feature>
<comment type="similarity">
    <text evidence="2">Belongs to the asparagine synthetase family.</text>
</comment>
<proteinExistence type="inferred from homology"/>
<dbReference type="Gene3D" id="3.40.50.620">
    <property type="entry name" value="HUPs"/>
    <property type="match status" value="2"/>
</dbReference>
<feature type="binding site" evidence="9">
    <location>
        <position position="297"/>
    </location>
    <ligand>
        <name>ATP</name>
        <dbReference type="ChEBI" id="CHEBI:30616"/>
    </ligand>
</feature>
<name>A0A2C1LCU5_BACCE</name>
<dbReference type="InterPro" id="IPR017932">
    <property type="entry name" value="GATase_2_dom"/>
</dbReference>
<dbReference type="AlphaFoldDB" id="A0A2C1LCU5"/>
<evidence type="ECO:0000259" key="10">
    <source>
        <dbReference type="PROSITE" id="PS51278"/>
    </source>
</evidence>
<dbReference type="GO" id="GO:0004066">
    <property type="term" value="F:asparagine synthase (glutamine-hydrolyzing) activity"/>
    <property type="evidence" value="ECO:0007669"/>
    <property type="project" value="UniProtKB-EC"/>
</dbReference>
<dbReference type="PIRSF" id="PIRSF001589">
    <property type="entry name" value="Asn_synthetase_glu-h"/>
    <property type="match status" value="1"/>
</dbReference>
<dbReference type="Pfam" id="PF00733">
    <property type="entry name" value="Asn_synthase"/>
    <property type="match status" value="1"/>
</dbReference>
<reference evidence="11 12" key="1">
    <citation type="submission" date="2017-09" db="EMBL/GenBank/DDBJ databases">
        <title>Large-scale bioinformatics analysis of Bacillus genomes uncovers conserved roles of natural products in bacterial physiology.</title>
        <authorList>
            <consortium name="Agbiome Team Llc"/>
            <person name="Bleich R.M."/>
            <person name="Grubbs K.J."/>
            <person name="Santa Maria K.C."/>
            <person name="Allen S.E."/>
            <person name="Farag S."/>
            <person name="Shank E.A."/>
            <person name="Bowers A."/>
        </authorList>
    </citation>
    <scope>NUCLEOTIDE SEQUENCE [LARGE SCALE GENOMIC DNA]</scope>
    <source>
        <strain evidence="11 12">AFS040105</strain>
    </source>
</reference>
<dbReference type="Proteomes" id="UP000225766">
    <property type="component" value="Unassembled WGS sequence"/>
</dbReference>
<feature type="domain" description="Glutamine amidotransferase type-2" evidence="10">
    <location>
        <begin position="2"/>
        <end position="217"/>
    </location>
</feature>
<dbReference type="EMBL" id="NUMG01000060">
    <property type="protein sequence ID" value="PGT96267.1"/>
    <property type="molecule type" value="Genomic_DNA"/>
</dbReference>
<sequence length="664" mass="77847">MSAITGIIHFNNEPVSIEHGTRLMSDLQKYPADDIQIWLKENAFLGCHAQWITPESVGEQVPFYNYEKQLAITADAIIDNRDELFEKLQVEYADRKNMTDSELILLSYEKWGEAAPKYLVGDFVFMIWDEKKQILFGARDFSGSRTLYFYRSENKFAFCTIIKPLFTLPYAEKTLNEQWIAEFLAIPVNFESVDPQLTVYKYIEQVPPSHTVLVKDGKVEFSRYYIPTAGKMLNLKSNEEYEEAFREVYQSAVKARLRTHHEVGAHLSGGLDSGSVVSFAAKDLRAENKKLHTFSYVPAEGFEDWTHKGRIADERPFIQSTVQYVGNIQDYYLELPERSPLSEIDDWLETMEMPYKFFENTFWLRGVYEKASQRDIGVLLSGQRGNWTVSWGPMLDYQAMLLKKLHWIRFYRELHLYSRNLGVKKARVFEVVRRKAFPFFHQLLSSEEQDVFPIIINPEFAKKMNVFDRLKEQDVEITGTSISTAYDMKREQFEKPYYWSINGTYETKLSLRYALWDRDPTNDLRIIQFCLSVPEEQYVQNGLDRSLIRRATKNFLPDKVRLNQRVRGVQGADGVYRMAPFWNEFIEEVQELSVDPIISEFLNVEVIKKAISKICKEPRPEYAFDLDFRILMRSLIFYRFIKKINMKGGDTYEKGMETTCIRST</sequence>
<evidence type="ECO:0000256" key="4">
    <source>
        <dbReference type="ARBA" id="ARBA00022741"/>
    </source>
</evidence>
<evidence type="ECO:0000256" key="3">
    <source>
        <dbReference type="ARBA" id="ARBA00012737"/>
    </source>
</evidence>
<gene>
    <name evidence="11" type="ORF">COD19_28270</name>
</gene>
<comment type="caution">
    <text evidence="11">The sequence shown here is derived from an EMBL/GenBank/DDBJ whole genome shotgun (WGS) entry which is preliminary data.</text>
</comment>
<dbReference type="Gene3D" id="3.60.20.10">
    <property type="entry name" value="Glutamine Phosphoribosylpyrophosphate, subunit 1, domain 1"/>
    <property type="match status" value="1"/>
</dbReference>
<evidence type="ECO:0000256" key="1">
    <source>
        <dbReference type="ARBA" id="ARBA00005187"/>
    </source>
</evidence>
<dbReference type="Pfam" id="PF13537">
    <property type="entry name" value="GATase_7"/>
    <property type="match status" value="1"/>
</dbReference>
<protein>
    <recommendedName>
        <fullName evidence="3">asparagine synthase (glutamine-hydrolyzing)</fullName>
        <ecNumber evidence="3">6.3.5.4</ecNumber>
    </recommendedName>
</protein>
<dbReference type="SUPFAM" id="SSF56235">
    <property type="entry name" value="N-terminal nucleophile aminohydrolases (Ntn hydrolases)"/>
    <property type="match status" value="1"/>
</dbReference>
<evidence type="ECO:0000256" key="6">
    <source>
        <dbReference type="ARBA" id="ARBA00022888"/>
    </source>
</evidence>
<dbReference type="GO" id="GO:0005524">
    <property type="term" value="F:ATP binding"/>
    <property type="evidence" value="ECO:0007669"/>
    <property type="project" value="UniProtKB-KW"/>
</dbReference>
<evidence type="ECO:0000256" key="9">
    <source>
        <dbReference type="PIRSR" id="PIRSR001589-2"/>
    </source>
</evidence>
<dbReference type="CDD" id="cd00712">
    <property type="entry name" value="AsnB"/>
    <property type="match status" value="1"/>
</dbReference>
<dbReference type="InterPro" id="IPR029055">
    <property type="entry name" value="Ntn_hydrolases_N"/>
</dbReference>
<keyword evidence="7" id="KW-0315">Glutamine amidotransferase</keyword>
<keyword evidence="4 9" id="KW-0547">Nucleotide-binding</keyword>
<dbReference type="InterPro" id="IPR051786">
    <property type="entry name" value="ASN_synthetase/amidase"/>
</dbReference>
<keyword evidence="6" id="KW-0028">Amino-acid biosynthesis</keyword>
<dbReference type="PANTHER" id="PTHR43284:SF1">
    <property type="entry name" value="ASPARAGINE SYNTHETASE"/>
    <property type="match status" value="1"/>
</dbReference>
<dbReference type="PROSITE" id="PS51278">
    <property type="entry name" value="GATASE_TYPE_2"/>
    <property type="match status" value="1"/>
</dbReference>
<keyword evidence="6" id="KW-0061">Asparagine biosynthesis</keyword>
<keyword evidence="5 9" id="KW-0067">ATP-binding</keyword>
<evidence type="ECO:0000256" key="2">
    <source>
        <dbReference type="ARBA" id="ARBA00005752"/>
    </source>
</evidence>
<dbReference type="InterPro" id="IPR001962">
    <property type="entry name" value="Asn_synthase"/>
</dbReference>
<dbReference type="GO" id="GO:0006529">
    <property type="term" value="P:asparagine biosynthetic process"/>
    <property type="evidence" value="ECO:0007669"/>
    <property type="project" value="UniProtKB-KW"/>
</dbReference>
<comment type="pathway">
    <text evidence="1">Amino-acid biosynthesis; L-asparagine biosynthesis; L-asparagine from L-aspartate (L-Gln route): step 1/1.</text>
</comment>
<accession>A0A2C1LCU5</accession>
<evidence type="ECO:0000313" key="12">
    <source>
        <dbReference type="Proteomes" id="UP000225766"/>
    </source>
</evidence>
<evidence type="ECO:0000256" key="8">
    <source>
        <dbReference type="ARBA" id="ARBA00048741"/>
    </source>
</evidence>
<dbReference type="EC" id="6.3.5.4" evidence="3"/>
<organism evidence="11 12">
    <name type="scientific">Bacillus cereus</name>
    <dbReference type="NCBI Taxonomy" id="1396"/>
    <lineage>
        <taxon>Bacteria</taxon>
        <taxon>Bacillati</taxon>
        <taxon>Bacillota</taxon>
        <taxon>Bacilli</taxon>
        <taxon>Bacillales</taxon>
        <taxon>Bacillaceae</taxon>
        <taxon>Bacillus</taxon>
        <taxon>Bacillus cereus group</taxon>
    </lineage>
</organism>
<dbReference type="SUPFAM" id="SSF52402">
    <property type="entry name" value="Adenine nucleotide alpha hydrolases-like"/>
    <property type="match status" value="1"/>
</dbReference>
<evidence type="ECO:0000256" key="7">
    <source>
        <dbReference type="ARBA" id="ARBA00022962"/>
    </source>
</evidence>
<evidence type="ECO:0000313" key="11">
    <source>
        <dbReference type="EMBL" id="PGT96267.1"/>
    </source>
</evidence>
<evidence type="ECO:0000256" key="5">
    <source>
        <dbReference type="ARBA" id="ARBA00022840"/>
    </source>
</evidence>
<comment type="catalytic activity">
    <reaction evidence="8">
        <text>L-aspartate + L-glutamine + ATP + H2O = L-asparagine + L-glutamate + AMP + diphosphate + H(+)</text>
        <dbReference type="Rhea" id="RHEA:12228"/>
        <dbReference type="ChEBI" id="CHEBI:15377"/>
        <dbReference type="ChEBI" id="CHEBI:15378"/>
        <dbReference type="ChEBI" id="CHEBI:29985"/>
        <dbReference type="ChEBI" id="CHEBI:29991"/>
        <dbReference type="ChEBI" id="CHEBI:30616"/>
        <dbReference type="ChEBI" id="CHEBI:33019"/>
        <dbReference type="ChEBI" id="CHEBI:58048"/>
        <dbReference type="ChEBI" id="CHEBI:58359"/>
        <dbReference type="ChEBI" id="CHEBI:456215"/>
        <dbReference type="EC" id="6.3.5.4"/>
    </reaction>
</comment>
<dbReference type="InterPro" id="IPR014729">
    <property type="entry name" value="Rossmann-like_a/b/a_fold"/>
</dbReference>
<dbReference type="PANTHER" id="PTHR43284">
    <property type="entry name" value="ASPARAGINE SYNTHETASE (GLUTAMINE-HYDROLYZING)"/>
    <property type="match status" value="1"/>
</dbReference>
<dbReference type="InterPro" id="IPR033738">
    <property type="entry name" value="AsnB_N"/>
</dbReference>
<dbReference type="InterPro" id="IPR006426">
    <property type="entry name" value="Asn_synth_AEB"/>
</dbReference>